<dbReference type="OrthoDB" id="8421503at2"/>
<comment type="subunit">
    <text evidence="10">Forms a ring-shaped head-to-tail homodimer around DNA.</text>
</comment>
<evidence type="ECO:0000256" key="1">
    <source>
        <dbReference type="ARBA" id="ARBA00004496"/>
    </source>
</evidence>
<dbReference type="GO" id="GO:0009360">
    <property type="term" value="C:DNA polymerase III complex"/>
    <property type="evidence" value="ECO:0007669"/>
    <property type="project" value="InterPro"/>
</dbReference>
<evidence type="ECO:0000256" key="10">
    <source>
        <dbReference type="PIRNR" id="PIRNR000804"/>
    </source>
</evidence>
<evidence type="ECO:0000259" key="13">
    <source>
        <dbReference type="Pfam" id="PF02768"/>
    </source>
</evidence>
<dbReference type="GO" id="GO:0003677">
    <property type="term" value="F:DNA binding"/>
    <property type="evidence" value="ECO:0007669"/>
    <property type="project" value="UniProtKB-UniRule"/>
</dbReference>
<dbReference type="STRING" id="530564.Psta_1042"/>
<keyword evidence="6 10" id="KW-0548">Nucleotidyltransferase</keyword>
<keyword evidence="5 10" id="KW-0808">Transferase</keyword>
<evidence type="ECO:0000256" key="9">
    <source>
        <dbReference type="ARBA" id="ARBA00023125"/>
    </source>
</evidence>
<dbReference type="InterPro" id="IPR001001">
    <property type="entry name" value="DNA_polIII_beta"/>
</dbReference>
<dbReference type="GO" id="GO:0005737">
    <property type="term" value="C:cytoplasm"/>
    <property type="evidence" value="ECO:0007669"/>
    <property type="project" value="UniProtKB-SubCell"/>
</dbReference>
<keyword evidence="7 10" id="KW-0235">DNA replication</keyword>
<proteinExistence type="inferred from homology"/>
<dbReference type="Gene3D" id="3.70.10.10">
    <property type="match status" value="1"/>
</dbReference>
<dbReference type="SMART" id="SM00480">
    <property type="entry name" value="POL3Bc"/>
    <property type="match status" value="1"/>
</dbReference>
<dbReference type="Pfam" id="PF02768">
    <property type="entry name" value="DNA_pol3_beta_3"/>
    <property type="match status" value="1"/>
</dbReference>
<dbReference type="PIRSF" id="PIRSF000804">
    <property type="entry name" value="DNA_pol_III_b"/>
    <property type="match status" value="1"/>
</dbReference>
<evidence type="ECO:0000259" key="11">
    <source>
        <dbReference type="Pfam" id="PF00712"/>
    </source>
</evidence>
<dbReference type="NCBIfam" id="TIGR00663">
    <property type="entry name" value="dnan"/>
    <property type="match status" value="1"/>
</dbReference>
<dbReference type="PANTHER" id="PTHR30478:SF0">
    <property type="entry name" value="BETA SLIDING CLAMP"/>
    <property type="match status" value="1"/>
</dbReference>
<dbReference type="GO" id="GO:0003887">
    <property type="term" value="F:DNA-directed DNA polymerase activity"/>
    <property type="evidence" value="ECO:0007669"/>
    <property type="project" value="UniProtKB-UniRule"/>
</dbReference>
<feature type="domain" description="DNA polymerase III beta sliding clamp central" evidence="12">
    <location>
        <begin position="129"/>
        <end position="245"/>
    </location>
</feature>
<evidence type="ECO:0000259" key="12">
    <source>
        <dbReference type="Pfam" id="PF02767"/>
    </source>
</evidence>
<feature type="domain" description="DNA polymerase III beta sliding clamp C-terminal" evidence="13">
    <location>
        <begin position="249"/>
        <end position="368"/>
    </location>
</feature>
<dbReference type="GO" id="GO:0006271">
    <property type="term" value="P:DNA strand elongation involved in DNA replication"/>
    <property type="evidence" value="ECO:0007669"/>
    <property type="project" value="TreeGrafter"/>
</dbReference>
<name>D2R8A9_PIRSD</name>
<comment type="similarity">
    <text evidence="2 10">Belongs to the beta sliding clamp family.</text>
</comment>
<keyword evidence="9" id="KW-0238">DNA-binding</keyword>
<keyword evidence="4 10" id="KW-0963">Cytoplasm</keyword>
<evidence type="ECO:0000256" key="3">
    <source>
        <dbReference type="ARBA" id="ARBA00021035"/>
    </source>
</evidence>
<evidence type="ECO:0000256" key="7">
    <source>
        <dbReference type="ARBA" id="ARBA00022705"/>
    </source>
</evidence>
<dbReference type="AlphaFoldDB" id="D2R8A9"/>
<dbReference type="InterPro" id="IPR046938">
    <property type="entry name" value="DNA_clamp_sf"/>
</dbReference>
<reference evidence="14 15" key="1">
    <citation type="journal article" date="2009" name="Stand. Genomic Sci.">
        <title>Complete genome sequence of Pirellula staleyi type strain (ATCC 27377).</title>
        <authorList>
            <person name="Clum A."/>
            <person name="Tindall B.J."/>
            <person name="Sikorski J."/>
            <person name="Ivanova N."/>
            <person name="Mavrommatis K."/>
            <person name="Lucas S."/>
            <person name="Glavina del Rio T."/>
            <person name="Nolan M."/>
            <person name="Chen F."/>
            <person name="Tice H."/>
            <person name="Pitluck S."/>
            <person name="Cheng J.F."/>
            <person name="Chertkov O."/>
            <person name="Brettin T."/>
            <person name="Han C."/>
            <person name="Detter J.C."/>
            <person name="Kuske C."/>
            <person name="Bruce D."/>
            <person name="Goodwin L."/>
            <person name="Ovchinikova G."/>
            <person name="Pati A."/>
            <person name="Mikhailova N."/>
            <person name="Chen A."/>
            <person name="Palaniappan K."/>
            <person name="Land M."/>
            <person name="Hauser L."/>
            <person name="Chang Y.J."/>
            <person name="Jeffries C.D."/>
            <person name="Chain P."/>
            <person name="Rohde M."/>
            <person name="Goker M."/>
            <person name="Bristow J."/>
            <person name="Eisen J.A."/>
            <person name="Markowitz V."/>
            <person name="Hugenholtz P."/>
            <person name="Kyrpides N.C."/>
            <person name="Klenk H.P."/>
            <person name="Lapidus A."/>
        </authorList>
    </citation>
    <scope>NUCLEOTIDE SEQUENCE [LARGE SCALE GENOMIC DNA]</scope>
    <source>
        <strain evidence="15">ATCC 27377 / DSM 6068 / ICPB 4128</strain>
    </source>
</reference>
<organism evidence="14 15">
    <name type="scientific">Pirellula staleyi (strain ATCC 27377 / DSM 6068 / ICPB 4128)</name>
    <name type="common">Pirella staleyi</name>
    <dbReference type="NCBI Taxonomy" id="530564"/>
    <lineage>
        <taxon>Bacteria</taxon>
        <taxon>Pseudomonadati</taxon>
        <taxon>Planctomycetota</taxon>
        <taxon>Planctomycetia</taxon>
        <taxon>Pirellulales</taxon>
        <taxon>Pirellulaceae</taxon>
        <taxon>Pirellula</taxon>
    </lineage>
</organism>
<evidence type="ECO:0000256" key="5">
    <source>
        <dbReference type="ARBA" id="ARBA00022679"/>
    </source>
</evidence>
<dbReference type="eggNOG" id="COG0592">
    <property type="taxonomic scope" value="Bacteria"/>
</dbReference>
<keyword evidence="8 10" id="KW-0239">DNA-directed DNA polymerase</keyword>
<dbReference type="KEGG" id="psl:Psta_1042"/>
<evidence type="ECO:0000256" key="2">
    <source>
        <dbReference type="ARBA" id="ARBA00010752"/>
    </source>
</evidence>
<evidence type="ECO:0000256" key="4">
    <source>
        <dbReference type="ARBA" id="ARBA00022490"/>
    </source>
</evidence>
<dbReference type="GO" id="GO:0008408">
    <property type="term" value="F:3'-5' exonuclease activity"/>
    <property type="evidence" value="ECO:0007669"/>
    <property type="project" value="InterPro"/>
</dbReference>
<dbReference type="InterPro" id="IPR022635">
    <property type="entry name" value="DNA_polIII_beta_C"/>
</dbReference>
<sequence>MKIVCQRDKLVSAFQTAAMFAPARSPKAILQNVRLDVTNEGCTMMATDMDMGVRVNLEGVEVESTGTALLPVLHFGAILRESSDATLKIETTSRGTMVRGDRSEFRLQSEDPEEFPIVALFEETKYHNISAALLKQVITRTEFATDMESSRYALGGVLIELHGDKLIAVGTDGRRLAKMEGPAEAVNGHTTGDNTTIIRTPSMRLFGRAISENDNTVQLAARSSDVLLKTERATFYSRLVEGRFPRWRDVFPRRQDAIKIDLTVGPFFSVLRQAAVVTSQDSRGIDFTFADGTLTLSAVTSDAGQSRVEMPISYTGSAITVTLDHRFVADFLKVLSPEQTIVLEIESAESAAVFTADDSAYGYVVMPLSRDR</sequence>
<evidence type="ECO:0000256" key="6">
    <source>
        <dbReference type="ARBA" id="ARBA00022695"/>
    </source>
</evidence>
<evidence type="ECO:0000256" key="8">
    <source>
        <dbReference type="ARBA" id="ARBA00022932"/>
    </source>
</evidence>
<dbReference type="SUPFAM" id="SSF55979">
    <property type="entry name" value="DNA clamp"/>
    <property type="match status" value="3"/>
</dbReference>
<dbReference type="HOGENOM" id="CLU_038149_2_1_0"/>
<dbReference type="InterPro" id="IPR022634">
    <property type="entry name" value="DNA_polIII_beta_N"/>
</dbReference>
<dbReference type="CDD" id="cd00140">
    <property type="entry name" value="beta_clamp"/>
    <property type="match status" value="1"/>
</dbReference>
<dbReference type="Pfam" id="PF02767">
    <property type="entry name" value="DNA_pol3_beta_2"/>
    <property type="match status" value="1"/>
</dbReference>
<dbReference type="Pfam" id="PF00712">
    <property type="entry name" value="DNA_pol3_beta"/>
    <property type="match status" value="1"/>
</dbReference>
<dbReference type="EMBL" id="CP001848">
    <property type="protein sequence ID" value="ADB15726.1"/>
    <property type="molecule type" value="Genomic_DNA"/>
</dbReference>
<feature type="domain" description="DNA polymerase III beta sliding clamp N-terminal" evidence="11">
    <location>
        <begin position="1"/>
        <end position="118"/>
    </location>
</feature>
<accession>D2R8A9</accession>
<dbReference type="Proteomes" id="UP000001887">
    <property type="component" value="Chromosome"/>
</dbReference>
<evidence type="ECO:0000313" key="14">
    <source>
        <dbReference type="EMBL" id="ADB15726.1"/>
    </source>
</evidence>
<dbReference type="PANTHER" id="PTHR30478">
    <property type="entry name" value="DNA POLYMERASE III SUBUNIT BETA"/>
    <property type="match status" value="1"/>
</dbReference>
<keyword evidence="15" id="KW-1185">Reference proteome</keyword>
<comment type="subcellular location">
    <subcellularLocation>
        <location evidence="1 10">Cytoplasm</location>
    </subcellularLocation>
</comment>
<gene>
    <name evidence="14" type="ordered locus">Psta_1042</name>
</gene>
<dbReference type="InterPro" id="IPR022637">
    <property type="entry name" value="DNA_polIII_beta_cen"/>
</dbReference>
<protein>
    <recommendedName>
        <fullName evidence="3 10">Beta sliding clamp</fullName>
    </recommendedName>
</protein>
<evidence type="ECO:0000313" key="15">
    <source>
        <dbReference type="Proteomes" id="UP000001887"/>
    </source>
</evidence>
<comment type="function">
    <text evidence="10">Confers DNA tethering and processivity to DNA polymerases and other proteins. Acts as a clamp, forming a ring around DNA (a reaction catalyzed by the clamp-loading complex) which diffuses in an ATP-independent manner freely and bidirectionally along dsDNA. Initially characterized for its ability to contact the catalytic subunit of DNA polymerase III (Pol III), a complex, multichain enzyme responsible for most of the replicative synthesis in bacteria; Pol III exhibits 3'-5' exonuclease proofreading activity. The beta chain is required for initiation of replication as well as for processivity of DNA replication.</text>
</comment>
<dbReference type="Gene3D" id="3.10.150.10">
    <property type="entry name" value="DNA Polymerase III, subunit A, domain 2"/>
    <property type="match status" value="1"/>
</dbReference>